<keyword evidence="4" id="KW-1185">Reference proteome</keyword>
<feature type="region of interest" description="Disordered" evidence="1">
    <location>
        <begin position="77"/>
        <end position="122"/>
    </location>
</feature>
<proteinExistence type="predicted"/>
<evidence type="ECO:0000313" key="4">
    <source>
        <dbReference type="Proteomes" id="UP001305414"/>
    </source>
</evidence>
<dbReference type="EMBL" id="JAWHQM010000050">
    <property type="protein sequence ID" value="KAK5635186.1"/>
    <property type="molecule type" value="Genomic_DNA"/>
</dbReference>
<evidence type="ECO:0000256" key="1">
    <source>
        <dbReference type="SAM" id="MobiDB-lite"/>
    </source>
</evidence>
<protein>
    <submittedName>
        <fullName evidence="3">Uncharacterized protein</fullName>
    </submittedName>
</protein>
<keyword evidence="2" id="KW-0812">Transmembrane</keyword>
<feature type="compositionally biased region" description="Polar residues" evidence="1">
    <location>
        <begin position="35"/>
        <end position="54"/>
    </location>
</feature>
<accession>A0AAN7UYR7</accession>
<dbReference type="Proteomes" id="UP001305414">
    <property type="component" value="Unassembled WGS sequence"/>
</dbReference>
<gene>
    <name evidence="3" type="ORF">RRF57_010898</name>
</gene>
<keyword evidence="2" id="KW-1133">Transmembrane helix</keyword>
<sequence length="263" mass="29429">MSKTLLLTPGLTRPTLASFFAFANSKPTPPPYTFSPESSDASTEGSAETTCSERNQSIITFVDTDTHSIYSGSGITEDALSFQDDDDGDGNYDSDGNDDTDDDGEGDGEDSPSGETVVGDDKIPEKKPVFTRVRALYTITINTMKSKSERVKTLFTTMKAEFKRVEAAHNARRKWLAFWAEGASYRLKLRRQTLAIYVRLYLRRIFARLRPILLKAFAAFVMAMILSQMAPLFPGWLDDDDDIFDGEIAYYLVDEDRRWSAAS</sequence>
<evidence type="ECO:0000313" key="3">
    <source>
        <dbReference type="EMBL" id="KAK5635186.1"/>
    </source>
</evidence>
<feature type="region of interest" description="Disordered" evidence="1">
    <location>
        <begin position="24"/>
        <end position="54"/>
    </location>
</feature>
<organism evidence="3 4">
    <name type="scientific">Xylaria bambusicola</name>
    <dbReference type="NCBI Taxonomy" id="326684"/>
    <lineage>
        <taxon>Eukaryota</taxon>
        <taxon>Fungi</taxon>
        <taxon>Dikarya</taxon>
        <taxon>Ascomycota</taxon>
        <taxon>Pezizomycotina</taxon>
        <taxon>Sordariomycetes</taxon>
        <taxon>Xylariomycetidae</taxon>
        <taxon>Xylariales</taxon>
        <taxon>Xylariaceae</taxon>
        <taxon>Xylaria</taxon>
    </lineage>
</organism>
<comment type="caution">
    <text evidence="3">The sequence shown here is derived from an EMBL/GenBank/DDBJ whole genome shotgun (WGS) entry which is preliminary data.</text>
</comment>
<feature type="compositionally biased region" description="Acidic residues" evidence="1">
    <location>
        <begin position="83"/>
        <end position="112"/>
    </location>
</feature>
<dbReference type="AlphaFoldDB" id="A0AAN7UYR7"/>
<reference evidence="3 4" key="1">
    <citation type="submission" date="2023-10" db="EMBL/GenBank/DDBJ databases">
        <title>Draft genome sequence of Xylaria bambusicola isolate GMP-LS, the root and basal stem rot pathogen of sugarcane in Indonesia.</title>
        <authorList>
            <person name="Selvaraj P."/>
            <person name="Muralishankar V."/>
            <person name="Muruganantham S."/>
            <person name="Sp S."/>
            <person name="Haryani S."/>
            <person name="Lau K.J.X."/>
            <person name="Naqvi N.I."/>
        </authorList>
    </citation>
    <scope>NUCLEOTIDE SEQUENCE [LARGE SCALE GENOMIC DNA]</scope>
    <source>
        <strain evidence="3">GMP-LS</strain>
    </source>
</reference>
<evidence type="ECO:0000256" key="2">
    <source>
        <dbReference type="SAM" id="Phobius"/>
    </source>
</evidence>
<name>A0AAN7UYR7_9PEZI</name>
<feature type="transmembrane region" description="Helical" evidence="2">
    <location>
        <begin position="212"/>
        <end position="233"/>
    </location>
</feature>
<keyword evidence="2" id="KW-0472">Membrane</keyword>